<evidence type="ECO:0000256" key="2">
    <source>
        <dbReference type="ARBA" id="ARBA00008124"/>
    </source>
</evidence>
<keyword evidence="3 10" id="KW-0808">Transferase</keyword>
<keyword evidence="9" id="KW-0325">Glycoprotein</keyword>
<evidence type="ECO:0000256" key="1">
    <source>
        <dbReference type="ARBA" id="ARBA00004323"/>
    </source>
</evidence>
<evidence type="ECO:0000256" key="3">
    <source>
        <dbReference type="ARBA" id="ARBA00022679"/>
    </source>
</evidence>
<keyword evidence="5" id="KW-0735">Signal-anchor</keyword>
<dbReference type="AlphaFoldDB" id="A0A2G8JEG0"/>
<dbReference type="Proteomes" id="UP000230750">
    <property type="component" value="Unassembled WGS sequence"/>
</dbReference>
<name>A0A2G8JEG0_STIJA</name>
<dbReference type="GO" id="GO:0000139">
    <property type="term" value="C:Golgi membrane"/>
    <property type="evidence" value="ECO:0007669"/>
    <property type="project" value="UniProtKB-SubCell"/>
</dbReference>
<evidence type="ECO:0000256" key="7">
    <source>
        <dbReference type="ARBA" id="ARBA00023034"/>
    </source>
</evidence>
<reference evidence="10 11" key="1">
    <citation type="journal article" date="2017" name="PLoS Biol.">
        <title>The sea cucumber genome provides insights into morphological evolution and visceral regeneration.</title>
        <authorList>
            <person name="Zhang X."/>
            <person name="Sun L."/>
            <person name="Yuan J."/>
            <person name="Sun Y."/>
            <person name="Gao Y."/>
            <person name="Zhang L."/>
            <person name="Li S."/>
            <person name="Dai H."/>
            <person name="Hamel J.F."/>
            <person name="Liu C."/>
            <person name="Yu Y."/>
            <person name="Liu S."/>
            <person name="Lin W."/>
            <person name="Guo K."/>
            <person name="Jin S."/>
            <person name="Xu P."/>
            <person name="Storey K.B."/>
            <person name="Huan P."/>
            <person name="Zhang T."/>
            <person name="Zhou Y."/>
            <person name="Zhang J."/>
            <person name="Lin C."/>
            <person name="Li X."/>
            <person name="Xing L."/>
            <person name="Huo D."/>
            <person name="Sun M."/>
            <person name="Wang L."/>
            <person name="Mercier A."/>
            <person name="Li F."/>
            <person name="Yang H."/>
            <person name="Xiang J."/>
        </authorList>
    </citation>
    <scope>NUCLEOTIDE SEQUENCE [LARGE SCALE GENOMIC DNA]</scope>
    <source>
        <strain evidence="10">Shaxun</strain>
        <tissue evidence="10">Muscle</tissue>
    </source>
</reference>
<dbReference type="InterPro" id="IPR009729">
    <property type="entry name" value="Gal-3-0_sulfotransfrase"/>
</dbReference>
<keyword evidence="8" id="KW-0472">Membrane</keyword>
<protein>
    <submittedName>
        <fullName evidence="10">Putative galactosylceramide sulfotransferase-like</fullName>
    </submittedName>
</protein>
<organism evidence="10 11">
    <name type="scientific">Stichopus japonicus</name>
    <name type="common">Sea cucumber</name>
    <dbReference type="NCBI Taxonomy" id="307972"/>
    <lineage>
        <taxon>Eukaryota</taxon>
        <taxon>Metazoa</taxon>
        <taxon>Echinodermata</taxon>
        <taxon>Eleutherozoa</taxon>
        <taxon>Echinozoa</taxon>
        <taxon>Holothuroidea</taxon>
        <taxon>Aspidochirotacea</taxon>
        <taxon>Aspidochirotida</taxon>
        <taxon>Stichopodidae</taxon>
        <taxon>Apostichopus</taxon>
    </lineage>
</organism>
<evidence type="ECO:0000256" key="5">
    <source>
        <dbReference type="ARBA" id="ARBA00022968"/>
    </source>
</evidence>
<dbReference type="EMBL" id="MRZV01002271">
    <property type="protein sequence ID" value="PIK34138.1"/>
    <property type="molecule type" value="Genomic_DNA"/>
</dbReference>
<evidence type="ECO:0000313" key="10">
    <source>
        <dbReference type="EMBL" id="PIK34138.1"/>
    </source>
</evidence>
<sequence>SQTLRINLHSEDNHCQPRNSILLAKTHKTGGSTLGTIIGRYGYERNLTFALPSTGFILGYQPFSQERLLRQPTDERFNVLVNHVPFHRANMEKVMKPAAKYVTILREPVSPWYSVVEYYSLFKLALRLTKEQYGAIKTSPLDDFLSAIAKCKYFSCSLGYNGQLFDLGLTEKVYYTYVHVIQKKIKTIEEELDLVLIAEYFDESLLLLKKMMCWTFEDIMYIKKKQHRNVSREPTRIERYENGTKGMSCSINDSIEHYGIKSINMGQIFRKI</sequence>
<dbReference type="Gene3D" id="3.40.50.300">
    <property type="entry name" value="P-loop containing nucleotide triphosphate hydrolases"/>
    <property type="match status" value="1"/>
</dbReference>
<evidence type="ECO:0000256" key="8">
    <source>
        <dbReference type="ARBA" id="ARBA00023136"/>
    </source>
</evidence>
<dbReference type="PANTHER" id="PTHR14647:SF87">
    <property type="entry name" value="PUTATIVE-RELATED"/>
    <property type="match status" value="1"/>
</dbReference>
<proteinExistence type="inferred from homology"/>
<dbReference type="OrthoDB" id="514299at2759"/>
<evidence type="ECO:0000313" key="11">
    <source>
        <dbReference type="Proteomes" id="UP000230750"/>
    </source>
</evidence>
<comment type="subcellular location">
    <subcellularLocation>
        <location evidence="1">Golgi apparatus membrane</location>
        <topology evidence="1">Single-pass type II membrane protein</topology>
    </subcellularLocation>
</comment>
<keyword evidence="4" id="KW-0812">Transmembrane</keyword>
<comment type="similarity">
    <text evidence="2">Belongs to the galactose-3-O-sulfotransferase family.</text>
</comment>
<feature type="non-terminal residue" evidence="10">
    <location>
        <position position="1"/>
    </location>
</feature>
<evidence type="ECO:0000256" key="6">
    <source>
        <dbReference type="ARBA" id="ARBA00022989"/>
    </source>
</evidence>
<dbReference type="PANTHER" id="PTHR14647">
    <property type="entry name" value="GALACTOSE-3-O-SULFOTRANSFERASE"/>
    <property type="match status" value="1"/>
</dbReference>
<keyword evidence="6" id="KW-1133">Transmembrane helix</keyword>
<accession>A0A2G8JEG0</accession>
<dbReference type="GO" id="GO:0009247">
    <property type="term" value="P:glycolipid biosynthetic process"/>
    <property type="evidence" value="ECO:0007669"/>
    <property type="project" value="InterPro"/>
</dbReference>
<dbReference type="Pfam" id="PF06990">
    <property type="entry name" value="Gal-3-0_sulfotr"/>
    <property type="match status" value="1"/>
</dbReference>
<comment type="caution">
    <text evidence="10">The sequence shown here is derived from an EMBL/GenBank/DDBJ whole genome shotgun (WGS) entry which is preliminary data.</text>
</comment>
<dbReference type="SUPFAM" id="SSF52540">
    <property type="entry name" value="P-loop containing nucleoside triphosphate hydrolases"/>
    <property type="match status" value="1"/>
</dbReference>
<keyword evidence="7" id="KW-0333">Golgi apparatus</keyword>
<gene>
    <name evidence="10" type="ORF">BSL78_29038</name>
</gene>
<dbReference type="InterPro" id="IPR027417">
    <property type="entry name" value="P-loop_NTPase"/>
</dbReference>
<evidence type="ECO:0000256" key="4">
    <source>
        <dbReference type="ARBA" id="ARBA00022692"/>
    </source>
</evidence>
<keyword evidence="11" id="KW-1185">Reference proteome</keyword>
<dbReference type="GO" id="GO:0001733">
    <property type="term" value="F:galactosylceramide sulfotransferase activity"/>
    <property type="evidence" value="ECO:0007669"/>
    <property type="project" value="InterPro"/>
</dbReference>
<evidence type="ECO:0000256" key="9">
    <source>
        <dbReference type="ARBA" id="ARBA00023180"/>
    </source>
</evidence>